<evidence type="ECO:0000313" key="3">
    <source>
        <dbReference type="EMBL" id="PSJ39043.1"/>
    </source>
</evidence>
<comment type="similarity">
    <text evidence="1">Belongs to the AHA1 family.</text>
</comment>
<sequence>MSANVIHSSFSLSRVLPAPPARVFAAFADPDIKRRWFAEGDQHDVEEFAADLREGATERLRYRFRDGTPFAGQAISNADMVLNLVPEQRIVWASKMAFGEAMISAALVTAELMPHADGTELVLTFQGAFFEGADGPEIREMGWQVLLGRLEGVLKA</sequence>
<organism evidence="3 4">
    <name type="scientific">Allosphingosinicella deserti</name>
    <dbReference type="NCBI Taxonomy" id="2116704"/>
    <lineage>
        <taxon>Bacteria</taxon>
        <taxon>Pseudomonadati</taxon>
        <taxon>Pseudomonadota</taxon>
        <taxon>Alphaproteobacteria</taxon>
        <taxon>Sphingomonadales</taxon>
        <taxon>Sphingomonadaceae</taxon>
        <taxon>Allosphingosinicella</taxon>
    </lineage>
</organism>
<accession>A0A2P7QM55</accession>
<evidence type="ECO:0000313" key="4">
    <source>
        <dbReference type="Proteomes" id="UP000241167"/>
    </source>
</evidence>
<dbReference type="Pfam" id="PF08327">
    <property type="entry name" value="AHSA1"/>
    <property type="match status" value="1"/>
</dbReference>
<dbReference type="AlphaFoldDB" id="A0A2P7QM55"/>
<dbReference type="InterPro" id="IPR023393">
    <property type="entry name" value="START-like_dom_sf"/>
</dbReference>
<dbReference type="SUPFAM" id="SSF55961">
    <property type="entry name" value="Bet v1-like"/>
    <property type="match status" value="1"/>
</dbReference>
<dbReference type="Gene3D" id="3.30.530.20">
    <property type="match status" value="1"/>
</dbReference>
<evidence type="ECO:0000259" key="2">
    <source>
        <dbReference type="Pfam" id="PF08327"/>
    </source>
</evidence>
<dbReference type="RefSeq" id="WP_106514241.1">
    <property type="nucleotide sequence ID" value="NZ_PXYI01000005.1"/>
</dbReference>
<dbReference type="OrthoDB" id="9803476at2"/>
<dbReference type="EMBL" id="PXYI01000005">
    <property type="protein sequence ID" value="PSJ39043.1"/>
    <property type="molecule type" value="Genomic_DNA"/>
</dbReference>
<dbReference type="InterPro" id="IPR013538">
    <property type="entry name" value="ASHA1/2-like_C"/>
</dbReference>
<name>A0A2P7QM55_9SPHN</name>
<gene>
    <name evidence="3" type="ORF">C7I55_17255</name>
</gene>
<feature type="domain" description="Activator of Hsp90 ATPase homologue 1/2-like C-terminal" evidence="2">
    <location>
        <begin position="18"/>
        <end position="154"/>
    </location>
</feature>
<proteinExistence type="inferred from homology"/>
<reference evidence="3 4" key="1">
    <citation type="submission" date="2018-03" db="EMBL/GenBank/DDBJ databases">
        <title>The draft genome of Sphingosinicella sp. GL-C-18.</title>
        <authorList>
            <person name="Liu L."/>
            <person name="Li L."/>
            <person name="Liang L."/>
            <person name="Zhang X."/>
            <person name="Wang T."/>
        </authorList>
    </citation>
    <scope>NUCLEOTIDE SEQUENCE [LARGE SCALE GENOMIC DNA]</scope>
    <source>
        <strain evidence="3 4">GL-C-18</strain>
    </source>
</reference>
<evidence type="ECO:0000256" key="1">
    <source>
        <dbReference type="ARBA" id="ARBA00006817"/>
    </source>
</evidence>
<protein>
    <submittedName>
        <fullName evidence="3">Polyketide cyclase</fullName>
    </submittedName>
</protein>
<dbReference type="Proteomes" id="UP000241167">
    <property type="component" value="Unassembled WGS sequence"/>
</dbReference>
<keyword evidence="4" id="KW-1185">Reference proteome</keyword>
<comment type="caution">
    <text evidence="3">The sequence shown here is derived from an EMBL/GenBank/DDBJ whole genome shotgun (WGS) entry which is preliminary data.</text>
</comment>